<dbReference type="STRING" id="1583.IV69_GL001387"/>
<sequence>MVTVIKRYEDADVMAFDYFIEAHHDVYEDTGHIVMKSSGGMATWRAVNDGDETYLKTALTALFERRDENGGVYPEQVGAATA</sequence>
<accession>A0A0R2F573</accession>
<dbReference type="Proteomes" id="UP000650485">
    <property type="component" value="Unassembled WGS sequence"/>
</dbReference>
<name>A0A0R2F573_WEICO</name>
<dbReference type="GeneID" id="57979502"/>
<evidence type="ECO:0000313" key="4">
    <source>
        <dbReference type="Proteomes" id="UP000650485"/>
    </source>
</evidence>
<dbReference type="OrthoDB" id="2146609at2"/>
<keyword evidence="5" id="KW-1185">Reference proteome</keyword>
<dbReference type="Proteomes" id="UP000808038">
    <property type="component" value="Unassembled WGS sequence"/>
</dbReference>
<dbReference type="EMBL" id="JACSZT010000004">
    <property type="protein sequence ID" value="MBC6498485.1"/>
    <property type="molecule type" value="Genomic_DNA"/>
</dbReference>
<comment type="caution">
    <text evidence="1">The sequence shown here is derived from an EMBL/GenBank/DDBJ whole genome shotgun (WGS) entry which is preliminary data.</text>
</comment>
<dbReference type="EMBL" id="JAAOCX010000016">
    <property type="protein sequence ID" value="MBJ7633404.1"/>
    <property type="molecule type" value="Genomic_DNA"/>
</dbReference>
<reference evidence="1" key="2">
    <citation type="submission" date="2020-08" db="EMBL/GenBank/DDBJ databases">
        <title>Complete genome sequence of Weissella confusa strain FS54 provides insights into metabolic potential.</title>
        <authorList>
            <person name="Fhoula I."/>
            <person name="Najjari A."/>
            <person name="Lekired A."/>
            <person name="Bessrour-Aouam N."/>
            <person name="Jaballah S."/>
            <person name="Klibi N."/>
            <person name="Ouzari H.-I."/>
        </authorList>
    </citation>
    <scope>NUCLEOTIDE SEQUENCE</scope>
    <source>
        <strain evidence="1">FS54</strain>
    </source>
</reference>
<organism evidence="1 4">
    <name type="scientific">Weissella confusa</name>
    <name type="common">Lactobacillus confusus</name>
    <dbReference type="NCBI Taxonomy" id="1583"/>
    <lineage>
        <taxon>Bacteria</taxon>
        <taxon>Bacillati</taxon>
        <taxon>Bacillota</taxon>
        <taxon>Bacilli</taxon>
        <taxon>Lactobacillales</taxon>
        <taxon>Lactobacillaceae</taxon>
        <taxon>Weissella</taxon>
    </lineage>
</organism>
<gene>
    <name evidence="1" type="ORF">H7R52_06695</name>
    <name evidence="3" type="ORF">HAU20_10245</name>
    <name evidence="2" type="ORF">HAU43_09975</name>
</gene>
<dbReference type="Proteomes" id="UP000728106">
    <property type="component" value="Unassembled WGS sequence"/>
</dbReference>
<evidence type="ECO:0000313" key="5">
    <source>
        <dbReference type="Proteomes" id="UP000728106"/>
    </source>
</evidence>
<reference evidence="2" key="1">
    <citation type="submission" date="2020-02" db="EMBL/GenBank/DDBJ databases">
        <authorList>
            <person name="Fontana A."/>
            <person name="Patrone V."/>
            <person name="Morelli L."/>
        </authorList>
    </citation>
    <scope>NUCLEOTIDE SEQUENCE</scope>
    <source>
        <strain evidence="2">CCUG 30943</strain>
        <strain evidence="3">CCUG 43002</strain>
    </source>
</reference>
<protein>
    <submittedName>
        <fullName evidence="1">Uncharacterized protein</fullName>
    </submittedName>
</protein>
<proteinExistence type="predicted"/>
<dbReference type="EMBL" id="JAAOCP010000016">
    <property type="protein sequence ID" value="MBJ7639754.1"/>
    <property type="molecule type" value="Genomic_DNA"/>
</dbReference>
<evidence type="ECO:0000313" key="2">
    <source>
        <dbReference type="EMBL" id="MBJ7633404.1"/>
    </source>
</evidence>
<dbReference type="AlphaFoldDB" id="A0A0R2F573"/>
<dbReference type="RefSeq" id="WP_056973166.1">
    <property type="nucleotide sequence ID" value="NZ_ALXH01000145.1"/>
</dbReference>
<evidence type="ECO:0000313" key="1">
    <source>
        <dbReference type="EMBL" id="MBC6498485.1"/>
    </source>
</evidence>
<evidence type="ECO:0000313" key="3">
    <source>
        <dbReference type="EMBL" id="MBJ7639754.1"/>
    </source>
</evidence>
<reference evidence="2 5" key="3">
    <citation type="journal article" date="2021" name="Int. J. Food Microbiol.">
        <title>Safety demonstration of a microbial species for use in the food chain: Weissella confusa.</title>
        <authorList>
            <person name="Bourdichon F."/>
            <person name="Patrone V."/>
            <person name="Fontana A."/>
            <person name="Milani G."/>
            <person name="Morelli L."/>
        </authorList>
    </citation>
    <scope>NUCLEOTIDE SEQUENCE [LARGE SCALE GENOMIC DNA]</scope>
    <source>
        <strain evidence="2">CCUG 30943</strain>
        <strain evidence="3 5">CCUG 43002</strain>
    </source>
</reference>